<keyword evidence="1" id="KW-0732">Signal</keyword>
<feature type="chain" id="PRO_5019588108" description="Gliding motility-associated C-terminal domain-containing protein" evidence="1">
    <location>
        <begin position="21"/>
        <end position="726"/>
    </location>
</feature>
<accession>A0A444GMC1</accession>
<dbReference type="AlphaFoldDB" id="A0A444GMC1"/>
<sequence>MNNKYLLLLLLSVFGFPAFAQILPQPYVTAIDGVPICNPGECTTLTADYFSTGQTTSYTVASIPYNPPFGTIGANVIPADKDDQWTDIINLGFPFCFYGNSYDKVMLTSNGAITFSIAGLVPQGRYTPNTGSTWVMQGPIPYAAPGNILAPFVNSIFGVFHDIDPAKLASNPKISWSILGAYPNRVLVFNIKDVLLWSCGTALPPQNSQLVMYETTNVIEVFVGNRNPCMSWENGKGLIGLQNIDGTQAIAAPGRNVSTWTANSEGWRFTPAGPSIVTLDWFQGTTLVGTGPSATVCPTVDTTYKVRATYTLCSGPPVIVEDFIDVDVPDPLPLGPIEDIILCGNQPTYTVDIKAINDAILGTLDPNINELSVHPTQAAQIAGSGSIPTSVLQNYPVNQGQEYTIWVRIQDYFTSCVTLFSYKVKGGVQPVATAPQDMHACDVGNDGIEIFDLTSNDGTILGLQDPNDFPVSYHTSAIGADENTDIISAVNAAAYSSGNTTIYVRVSNAETDECFAVTDFDLVVTPSPQVVVPADGFACSNVGYTLPVITVGNYFTAPNGGGTQLAAGDILYTSQTVYVYTQSGVAPNICSNEGSFEVTIYDKPIVDKPANVQVCGSFVLEPLNVGSYYTQPAGAGVIVPAGTEITATQTFYIYAQTGAGLVLCTDEYAYTVTINASPVVSPATPLEACANNFDGFSFFNLTTAGNEILNGQTGLTITYHLTEIGA</sequence>
<feature type="non-terminal residue" evidence="2">
    <location>
        <position position="726"/>
    </location>
</feature>
<keyword evidence="3" id="KW-1185">Reference proteome</keyword>
<feature type="signal peptide" evidence="1">
    <location>
        <begin position="1"/>
        <end position="20"/>
    </location>
</feature>
<evidence type="ECO:0000313" key="2">
    <source>
        <dbReference type="EMBL" id="RWW92113.1"/>
    </source>
</evidence>
<name>A0A444GMC1_9FLAO</name>
<evidence type="ECO:0000256" key="1">
    <source>
        <dbReference type="SAM" id="SignalP"/>
    </source>
</evidence>
<reference evidence="2 3" key="1">
    <citation type="submission" date="2019-01" db="EMBL/GenBank/DDBJ databases">
        <title>Flavobacterium sp. nov.,isolated from freshwater.</title>
        <authorList>
            <person name="Zhang R."/>
            <person name="Du Z.-J."/>
        </authorList>
    </citation>
    <scope>NUCLEOTIDE SEQUENCE [LARGE SCALE GENOMIC DNA]</scope>
    <source>
        <strain evidence="2 3">1E403</strain>
    </source>
</reference>
<proteinExistence type="predicted"/>
<dbReference type="Proteomes" id="UP000287527">
    <property type="component" value="Unassembled WGS sequence"/>
</dbReference>
<evidence type="ECO:0000313" key="3">
    <source>
        <dbReference type="Proteomes" id="UP000287527"/>
    </source>
</evidence>
<organism evidence="2 3">
    <name type="scientific">Flavobacterium cerinum</name>
    <dbReference type="NCBI Taxonomy" id="2502784"/>
    <lineage>
        <taxon>Bacteria</taxon>
        <taxon>Pseudomonadati</taxon>
        <taxon>Bacteroidota</taxon>
        <taxon>Flavobacteriia</taxon>
        <taxon>Flavobacteriales</taxon>
        <taxon>Flavobacteriaceae</taxon>
        <taxon>Flavobacterium</taxon>
    </lineage>
</organism>
<protein>
    <recommendedName>
        <fullName evidence="4">Gliding motility-associated C-terminal domain-containing protein</fullName>
    </recommendedName>
</protein>
<gene>
    <name evidence="2" type="ORF">EPI11_17060</name>
</gene>
<evidence type="ECO:0008006" key="4">
    <source>
        <dbReference type="Google" id="ProtNLM"/>
    </source>
</evidence>
<dbReference type="EMBL" id="SBII01000014">
    <property type="protein sequence ID" value="RWW92113.1"/>
    <property type="molecule type" value="Genomic_DNA"/>
</dbReference>
<comment type="caution">
    <text evidence="2">The sequence shown here is derived from an EMBL/GenBank/DDBJ whole genome shotgun (WGS) entry which is preliminary data.</text>
</comment>